<accession>T0I9A6</accession>
<dbReference type="Pfam" id="PF13432">
    <property type="entry name" value="TPR_16"/>
    <property type="match status" value="2"/>
</dbReference>
<evidence type="ECO:0008006" key="5">
    <source>
        <dbReference type="Google" id="ProtNLM"/>
    </source>
</evidence>
<keyword evidence="1" id="KW-0677">Repeat</keyword>
<comment type="caution">
    <text evidence="3">The sequence shown here is derived from an EMBL/GenBank/DDBJ whole genome shotgun (WGS) entry which is preliminary data.</text>
</comment>
<dbReference type="PATRIC" id="fig|1329909.3.peg.1523"/>
<dbReference type="InterPro" id="IPR011990">
    <property type="entry name" value="TPR-like_helical_dom_sf"/>
</dbReference>
<dbReference type="InterPro" id="IPR051012">
    <property type="entry name" value="CellSynth/LPSAsmb/PSIAsmb"/>
</dbReference>
<organism evidence="3 4">
    <name type="scientific">Sphingobium quisquiliarum P25</name>
    <dbReference type="NCBI Taxonomy" id="1329909"/>
    <lineage>
        <taxon>Bacteria</taxon>
        <taxon>Pseudomonadati</taxon>
        <taxon>Pseudomonadota</taxon>
        <taxon>Alphaproteobacteria</taxon>
        <taxon>Sphingomonadales</taxon>
        <taxon>Sphingomonadaceae</taxon>
        <taxon>Sphingobium</taxon>
    </lineage>
</organism>
<keyword evidence="2" id="KW-0802">TPR repeat</keyword>
<dbReference type="AlphaFoldDB" id="T0I9A6"/>
<dbReference type="Gene3D" id="1.25.40.10">
    <property type="entry name" value="Tetratricopeptide repeat domain"/>
    <property type="match status" value="1"/>
</dbReference>
<dbReference type="Proteomes" id="UP000015525">
    <property type="component" value="Unassembled WGS sequence"/>
</dbReference>
<dbReference type="EMBL" id="ATHO01000070">
    <property type="protein sequence ID" value="EQB08260.1"/>
    <property type="molecule type" value="Genomic_DNA"/>
</dbReference>
<keyword evidence="4" id="KW-1185">Reference proteome</keyword>
<dbReference type="RefSeq" id="WP_021237854.1">
    <property type="nucleotide sequence ID" value="NZ_ATHO01000070.1"/>
</dbReference>
<proteinExistence type="predicted"/>
<gene>
    <name evidence="3" type="ORF">L288_07875</name>
</gene>
<name>T0I9A6_9SPHN</name>
<reference evidence="3 4" key="1">
    <citation type="journal article" date="2013" name="Genome Announc.">
        <title>Draft Genome Sequence of Sphingobium quisquiliarum Strain P25T, a Novel Hexachlorocyclohexane (HCH)-Degrading Bacterium Isolated from an HCH Dumpsite.</title>
        <authorList>
            <person name="Kumar Singh A."/>
            <person name="Sangwan N."/>
            <person name="Sharma A."/>
            <person name="Gupta V."/>
            <person name="Khurana J.P."/>
            <person name="Lal R."/>
        </authorList>
    </citation>
    <scope>NUCLEOTIDE SEQUENCE [LARGE SCALE GENOMIC DNA]</scope>
    <source>
        <strain evidence="3 4">P25</strain>
    </source>
</reference>
<evidence type="ECO:0000313" key="3">
    <source>
        <dbReference type="EMBL" id="EQB08260.1"/>
    </source>
</evidence>
<feature type="non-terminal residue" evidence="3">
    <location>
        <position position="1"/>
    </location>
</feature>
<evidence type="ECO:0000256" key="2">
    <source>
        <dbReference type="ARBA" id="ARBA00022803"/>
    </source>
</evidence>
<evidence type="ECO:0000256" key="1">
    <source>
        <dbReference type="ARBA" id="ARBA00022737"/>
    </source>
</evidence>
<protein>
    <recommendedName>
        <fullName evidence="5">Tetratricopeptide repeat protein</fullName>
    </recommendedName>
</protein>
<evidence type="ECO:0000313" key="4">
    <source>
        <dbReference type="Proteomes" id="UP000015525"/>
    </source>
</evidence>
<sequence length="220" mass="23152">PYIRALLNSGKAGLAVERARLLSRANPGAPAAWLVLGDALDAAGRTREAVRAYEAGAKIGNSREAALRLAAAWRKLGDPGQSARIVSAFLAQNPNDVEAMRLSAAQAMQRSDWRGALRLLRGVQARIGSNDALLMTDLARAALETGDLPAARSYAAHAYRLLPGSPVTADAYGWVLLANGERQPAIDLLEKAVALAPAHPVLRAHLAQAYAAKGAKLAAR</sequence>
<dbReference type="PANTHER" id="PTHR45586">
    <property type="entry name" value="TPR REPEAT-CONTAINING PROTEIN PA4667"/>
    <property type="match status" value="1"/>
</dbReference>
<dbReference type="PANTHER" id="PTHR45586:SF1">
    <property type="entry name" value="LIPOPOLYSACCHARIDE ASSEMBLY PROTEIN B"/>
    <property type="match status" value="1"/>
</dbReference>
<dbReference type="SUPFAM" id="SSF48452">
    <property type="entry name" value="TPR-like"/>
    <property type="match status" value="2"/>
</dbReference>